<protein>
    <submittedName>
        <fullName evidence="1">Uncharacterized protein</fullName>
    </submittedName>
</protein>
<organism evidence="1">
    <name type="scientific">marine sediment metagenome</name>
    <dbReference type="NCBI Taxonomy" id="412755"/>
    <lineage>
        <taxon>unclassified sequences</taxon>
        <taxon>metagenomes</taxon>
        <taxon>ecological metagenomes</taxon>
    </lineage>
</organism>
<gene>
    <name evidence="1" type="ORF">S03H2_62810</name>
</gene>
<dbReference type="AlphaFoldDB" id="X1JNP7"/>
<dbReference type="EMBL" id="BARU01040648">
    <property type="protein sequence ID" value="GAH79894.1"/>
    <property type="molecule type" value="Genomic_DNA"/>
</dbReference>
<name>X1JNP7_9ZZZZ</name>
<evidence type="ECO:0000313" key="1">
    <source>
        <dbReference type="EMBL" id="GAH79894.1"/>
    </source>
</evidence>
<proteinExistence type="predicted"/>
<accession>X1JNP7</accession>
<sequence>MLTLQLGQSIVGALVLKETPCSICSLQSGTPHFEQLATEGFPHISHFDSINQTYKDK</sequence>
<comment type="caution">
    <text evidence="1">The sequence shown here is derived from an EMBL/GenBank/DDBJ whole genome shotgun (WGS) entry which is preliminary data.</text>
</comment>
<reference evidence="1" key="1">
    <citation type="journal article" date="2014" name="Front. Microbiol.">
        <title>High frequency of phylogenetically diverse reductive dehalogenase-homologous genes in deep subseafloor sedimentary metagenomes.</title>
        <authorList>
            <person name="Kawai M."/>
            <person name="Futagami T."/>
            <person name="Toyoda A."/>
            <person name="Takaki Y."/>
            <person name="Nishi S."/>
            <person name="Hori S."/>
            <person name="Arai W."/>
            <person name="Tsubouchi T."/>
            <person name="Morono Y."/>
            <person name="Uchiyama I."/>
            <person name="Ito T."/>
            <person name="Fujiyama A."/>
            <person name="Inagaki F."/>
            <person name="Takami H."/>
        </authorList>
    </citation>
    <scope>NUCLEOTIDE SEQUENCE</scope>
    <source>
        <strain evidence="1">Expedition CK06-06</strain>
    </source>
</reference>